<sequence>MFAASTIAARLRAIALCPCLPVGLHGLTSMLALLATSCVGRYMQSTSCSAYVQEISDMDVPELSLTAALIVVVLSTGGAFAAAYRTALYVAHRPIVLALNLASLVFTLAANASLANSYASNHVCGSSKHEVDLEVRVLCSVNCDALRASSTMAVFVAMTLFVSLVVGTYQHSTAPRLLAVESAGTPTTKFELMETPRMTDDVDESASIALAVPLDAPTKAV</sequence>
<evidence type="ECO:0000313" key="2">
    <source>
        <dbReference type="EMBL" id="KDO20901.1"/>
    </source>
</evidence>
<evidence type="ECO:0008006" key="4">
    <source>
        <dbReference type="Google" id="ProtNLM"/>
    </source>
</evidence>
<feature type="transmembrane region" description="Helical" evidence="1">
    <location>
        <begin position="20"/>
        <end position="43"/>
    </location>
</feature>
<protein>
    <recommendedName>
        <fullName evidence="4">MARVEL domain-containing protein</fullName>
    </recommendedName>
</protein>
<dbReference type="GeneID" id="24135959"/>
<keyword evidence="1" id="KW-0812">Transmembrane</keyword>
<keyword evidence="1" id="KW-0472">Membrane</keyword>
<accession>A0A067C2X1</accession>
<name>A0A067C2X1_SAPPC</name>
<organism evidence="2 3">
    <name type="scientific">Saprolegnia parasitica (strain CBS 223.65)</name>
    <dbReference type="NCBI Taxonomy" id="695850"/>
    <lineage>
        <taxon>Eukaryota</taxon>
        <taxon>Sar</taxon>
        <taxon>Stramenopiles</taxon>
        <taxon>Oomycota</taxon>
        <taxon>Saprolegniomycetes</taxon>
        <taxon>Saprolegniales</taxon>
        <taxon>Saprolegniaceae</taxon>
        <taxon>Saprolegnia</taxon>
    </lineage>
</organism>
<feature type="transmembrane region" description="Helical" evidence="1">
    <location>
        <begin position="63"/>
        <end position="83"/>
    </location>
</feature>
<dbReference type="KEGG" id="spar:SPRG_14132"/>
<evidence type="ECO:0000313" key="3">
    <source>
        <dbReference type="Proteomes" id="UP000030745"/>
    </source>
</evidence>
<evidence type="ECO:0000256" key="1">
    <source>
        <dbReference type="SAM" id="Phobius"/>
    </source>
</evidence>
<dbReference type="OrthoDB" id="10343679at2759"/>
<keyword evidence="3" id="KW-1185">Reference proteome</keyword>
<reference evidence="2 3" key="1">
    <citation type="journal article" date="2013" name="PLoS Genet.">
        <title>Distinctive expansion of potential virulence genes in the genome of the oomycete fish pathogen Saprolegnia parasitica.</title>
        <authorList>
            <person name="Jiang R.H."/>
            <person name="de Bruijn I."/>
            <person name="Haas B.J."/>
            <person name="Belmonte R."/>
            <person name="Lobach L."/>
            <person name="Christie J."/>
            <person name="van den Ackerveken G."/>
            <person name="Bottin A."/>
            <person name="Bulone V."/>
            <person name="Diaz-Moreno S.M."/>
            <person name="Dumas B."/>
            <person name="Fan L."/>
            <person name="Gaulin E."/>
            <person name="Govers F."/>
            <person name="Grenville-Briggs L.J."/>
            <person name="Horner N.R."/>
            <person name="Levin J.Z."/>
            <person name="Mammella M."/>
            <person name="Meijer H.J."/>
            <person name="Morris P."/>
            <person name="Nusbaum C."/>
            <person name="Oome S."/>
            <person name="Phillips A.J."/>
            <person name="van Rooyen D."/>
            <person name="Rzeszutek E."/>
            <person name="Saraiva M."/>
            <person name="Secombes C.J."/>
            <person name="Seidl M.F."/>
            <person name="Snel B."/>
            <person name="Stassen J.H."/>
            <person name="Sykes S."/>
            <person name="Tripathy S."/>
            <person name="van den Berg H."/>
            <person name="Vega-Arreguin J.C."/>
            <person name="Wawra S."/>
            <person name="Young S.K."/>
            <person name="Zeng Q."/>
            <person name="Dieguez-Uribeondo J."/>
            <person name="Russ C."/>
            <person name="Tyler B.M."/>
            <person name="van West P."/>
        </authorList>
    </citation>
    <scope>NUCLEOTIDE SEQUENCE [LARGE SCALE GENOMIC DNA]</scope>
    <source>
        <strain evidence="2 3">CBS 223.65</strain>
    </source>
</reference>
<dbReference type="VEuPathDB" id="FungiDB:SPRG_14132"/>
<dbReference type="Proteomes" id="UP000030745">
    <property type="component" value="Unassembled WGS sequence"/>
</dbReference>
<gene>
    <name evidence="2" type="ORF">SPRG_14132</name>
</gene>
<keyword evidence="1" id="KW-1133">Transmembrane helix</keyword>
<feature type="transmembrane region" description="Helical" evidence="1">
    <location>
        <begin position="95"/>
        <end position="114"/>
    </location>
</feature>
<proteinExistence type="predicted"/>
<feature type="transmembrane region" description="Helical" evidence="1">
    <location>
        <begin position="150"/>
        <end position="169"/>
    </location>
</feature>
<dbReference type="RefSeq" id="XP_012208390.1">
    <property type="nucleotide sequence ID" value="XM_012353000.1"/>
</dbReference>
<dbReference type="OMA" id="HVCASSH"/>
<dbReference type="AlphaFoldDB" id="A0A067C2X1"/>
<dbReference type="EMBL" id="KK583300">
    <property type="protein sequence ID" value="KDO20901.1"/>
    <property type="molecule type" value="Genomic_DNA"/>
</dbReference>